<dbReference type="InterPro" id="IPR036396">
    <property type="entry name" value="Cyt_P450_sf"/>
</dbReference>
<dbReference type="SUPFAM" id="SSF48264">
    <property type="entry name" value="Cytochrome P450"/>
    <property type="match status" value="1"/>
</dbReference>
<name>E2EAF7_BEABA</name>
<dbReference type="EMBL" id="GU566075">
    <property type="protein sequence ID" value="ADK36661.1"/>
    <property type="molecule type" value="Genomic_DNA"/>
</dbReference>
<evidence type="ECO:0000256" key="10">
    <source>
        <dbReference type="ARBA" id="ARBA00023033"/>
    </source>
</evidence>
<sequence length="534" mass="58272">MALHAAYLFIAATLVAVYLTRSIQRRNARDRLARQHGCEPLTLAYNKLPFGLDRKWQIVTHRGNILDDLITTRFAELGSYIYTDNQWGSPPIICAEPAAIKAVLSTKFRDWDMDSNRYPALGPWLGRGVLVSSHQGKGSLWLTARTLLRPMFASVATYNHALMEKSVQDFLSTMSRVNEDSATRSDLLPLIRRLNIDIITAIFCGGSIGAQKKGLEAGPRAAAAAAAASPGKKPTLEEAFDAIEPIAGLRLQTGSLYWLFTSKPFRDACDTFSELANGWINQALRKTHEKSSPQGGGLDGVAEAAQSFTEELVSSTEDRELLRDILVQLLFAGIDTSTSMLSFALLELGRHPGSWTRLRAELAEHSLLSAGPETITAGQLKDCVFLQNVVKETLRLYPPVPINSREAIRDTVLPTGGGADGSKPVFVPKGTSLKYSPYVMHRRSDLYGPDAMEWKPDRWLGRSHGWDYLPFNGGPRICIGQKFALTAGAYVLTRLAQQFDTCEAASSNKGPLESKLGAVLIPAAGVPVSLGNSS</sequence>
<dbReference type="GO" id="GO:0020037">
    <property type="term" value="F:heme binding"/>
    <property type="evidence" value="ECO:0007669"/>
    <property type="project" value="InterPro"/>
</dbReference>
<dbReference type="GO" id="GO:0005506">
    <property type="term" value="F:iron ion binding"/>
    <property type="evidence" value="ECO:0007669"/>
    <property type="project" value="InterPro"/>
</dbReference>
<keyword evidence="5" id="KW-0812">Transmembrane</keyword>
<dbReference type="InterPro" id="IPR017972">
    <property type="entry name" value="Cyt_P450_CS"/>
</dbReference>
<evidence type="ECO:0000256" key="1">
    <source>
        <dbReference type="ARBA" id="ARBA00001971"/>
    </source>
</evidence>
<evidence type="ECO:0000256" key="12">
    <source>
        <dbReference type="PIRSR" id="PIRSR602401-1"/>
    </source>
</evidence>
<evidence type="ECO:0000256" key="5">
    <source>
        <dbReference type="ARBA" id="ARBA00022692"/>
    </source>
</evidence>
<dbReference type="PANTHER" id="PTHR24287">
    <property type="entry name" value="P450, PUTATIVE (EUROFUNG)-RELATED"/>
    <property type="match status" value="1"/>
</dbReference>
<evidence type="ECO:0000256" key="11">
    <source>
        <dbReference type="ARBA" id="ARBA00023136"/>
    </source>
</evidence>
<dbReference type="Gene3D" id="1.10.630.10">
    <property type="entry name" value="Cytochrome P450"/>
    <property type="match status" value="1"/>
</dbReference>
<keyword evidence="9 12" id="KW-0408">Iron</keyword>
<dbReference type="PRINTS" id="PR00463">
    <property type="entry name" value="EP450I"/>
</dbReference>
<dbReference type="PRINTS" id="PR00385">
    <property type="entry name" value="P450"/>
</dbReference>
<dbReference type="InterPro" id="IPR047146">
    <property type="entry name" value="Cyt_P450_E_CYP52_fungi"/>
</dbReference>
<dbReference type="InterPro" id="IPR002401">
    <property type="entry name" value="Cyt_P450_E_grp-I"/>
</dbReference>
<dbReference type="PANTHER" id="PTHR24287:SF1">
    <property type="entry name" value="P450, PUTATIVE (EUROFUNG)-RELATED"/>
    <property type="match status" value="1"/>
</dbReference>
<evidence type="ECO:0000256" key="2">
    <source>
        <dbReference type="ARBA" id="ARBA00004167"/>
    </source>
</evidence>
<evidence type="ECO:0000313" key="14">
    <source>
        <dbReference type="EMBL" id="ADK36661.1"/>
    </source>
</evidence>
<evidence type="ECO:0000256" key="8">
    <source>
        <dbReference type="ARBA" id="ARBA00023002"/>
    </source>
</evidence>
<comment type="similarity">
    <text evidence="3 13">Belongs to the cytochrome P450 family.</text>
</comment>
<keyword evidence="8 13" id="KW-0560">Oxidoreductase</keyword>
<keyword evidence="6 12" id="KW-0479">Metal-binding</keyword>
<evidence type="ECO:0000256" key="3">
    <source>
        <dbReference type="ARBA" id="ARBA00010617"/>
    </source>
</evidence>
<dbReference type="AlphaFoldDB" id="E2EAF7"/>
<comment type="subcellular location">
    <subcellularLocation>
        <location evidence="2">Membrane</location>
        <topology evidence="2">Single-pass membrane protein</topology>
    </subcellularLocation>
</comment>
<dbReference type="GO" id="GO:0004497">
    <property type="term" value="F:monooxygenase activity"/>
    <property type="evidence" value="ECO:0007669"/>
    <property type="project" value="UniProtKB-KW"/>
</dbReference>
<keyword evidence="7" id="KW-1133">Transmembrane helix</keyword>
<organism evidence="14">
    <name type="scientific">Beauveria bassiana</name>
    <name type="common">White muscardine disease fungus</name>
    <name type="synonym">Tritirachium shiotae</name>
    <dbReference type="NCBI Taxonomy" id="176275"/>
    <lineage>
        <taxon>Eukaryota</taxon>
        <taxon>Fungi</taxon>
        <taxon>Dikarya</taxon>
        <taxon>Ascomycota</taxon>
        <taxon>Pezizomycotina</taxon>
        <taxon>Sordariomycetes</taxon>
        <taxon>Hypocreomycetidae</taxon>
        <taxon>Hypocreales</taxon>
        <taxon>Cordycipitaceae</taxon>
        <taxon>Beauveria</taxon>
    </lineage>
</organism>
<protein>
    <submittedName>
        <fullName evidence="14">Cytochrome P450 monooxygenase CYP5337A1</fullName>
    </submittedName>
</protein>
<dbReference type="GO" id="GO:0016020">
    <property type="term" value="C:membrane"/>
    <property type="evidence" value="ECO:0007669"/>
    <property type="project" value="UniProtKB-SubCell"/>
</dbReference>
<accession>E2EAF7</accession>
<evidence type="ECO:0000256" key="4">
    <source>
        <dbReference type="ARBA" id="ARBA00022617"/>
    </source>
</evidence>
<dbReference type="PROSITE" id="PS00086">
    <property type="entry name" value="CYTOCHROME_P450"/>
    <property type="match status" value="1"/>
</dbReference>
<evidence type="ECO:0000256" key="7">
    <source>
        <dbReference type="ARBA" id="ARBA00022989"/>
    </source>
</evidence>
<feature type="binding site" description="axial binding residue" evidence="12">
    <location>
        <position position="478"/>
    </location>
    <ligand>
        <name>heme</name>
        <dbReference type="ChEBI" id="CHEBI:30413"/>
    </ligand>
    <ligandPart>
        <name>Fe</name>
        <dbReference type="ChEBI" id="CHEBI:18248"/>
    </ligandPart>
</feature>
<keyword evidence="10 13" id="KW-0503">Monooxygenase</keyword>
<keyword evidence="4 12" id="KW-0349">Heme</keyword>
<reference evidence="14" key="1">
    <citation type="journal article" date="2010" name="Microbiology (Mosc.)">
        <title>Molecular characterization and expression analysis of a suite of cytochrome P450 enzymes implicated in insect hydrocarbon degradation in the entomopathogenic fungus Beauveria bassiana.</title>
        <authorList>
            <person name="Pedrini N."/>
            <person name="Zhang S."/>
            <person name="Juarez M.P."/>
            <person name="Keyhani N.O."/>
        </authorList>
    </citation>
    <scope>NUCLEOTIDE SEQUENCE</scope>
</reference>
<keyword evidence="11" id="KW-0472">Membrane</keyword>
<comment type="cofactor">
    <cofactor evidence="1 12">
        <name>heme</name>
        <dbReference type="ChEBI" id="CHEBI:30413"/>
    </cofactor>
</comment>
<evidence type="ECO:0000256" key="13">
    <source>
        <dbReference type="RuleBase" id="RU000461"/>
    </source>
</evidence>
<proteinExistence type="inferred from homology"/>
<dbReference type="InterPro" id="IPR001128">
    <property type="entry name" value="Cyt_P450"/>
</dbReference>
<dbReference type="GO" id="GO:0016705">
    <property type="term" value="F:oxidoreductase activity, acting on paired donors, with incorporation or reduction of molecular oxygen"/>
    <property type="evidence" value="ECO:0007669"/>
    <property type="project" value="InterPro"/>
</dbReference>
<evidence type="ECO:0000256" key="6">
    <source>
        <dbReference type="ARBA" id="ARBA00022723"/>
    </source>
</evidence>
<dbReference type="Pfam" id="PF00067">
    <property type="entry name" value="p450"/>
    <property type="match status" value="1"/>
</dbReference>
<evidence type="ECO:0000256" key="9">
    <source>
        <dbReference type="ARBA" id="ARBA00023004"/>
    </source>
</evidence>